<reference evidence="2 3" key="1">
    <citation type="journal article" date="2016" name="Nat. Commun.">
        <title>Thousands of microbial genomes shed light on interconnected biogeochemical processes in an aquifer system.</title>
        <authorList>
            <person name="Anantharaman K."/>
            <person name="Brown C.T."/>
            <person name="Hug L.A."/>
            <person name="Sharon I."/>
            <person name="Castelle C.J."/>
            <person name="Probst A.J."/>
            <person name="Thomas B.C."/>
            <person name="Singh A."/>
            <person name="Wilkins M.J."/>
            <person name="Karaoz U."/>
            <person name="Brodie E.L."/>
            <person name="Williams K.H."/>
            <person name="Hubbard S.S."/>
            <person name="Banfield J.F."/>
        </authorList>
    </citation>
    <scope>NUCLEOTIDE SEQUENCE [LARGE SCALE GENOMIC DNA]</scope>
</reference>
<dbReference type="EMBL" id="MFUJ01000034">
    <property type="protein sequence ID" value="OGI78954.1"/>
    <property type="molecule type" value="Genomic_DNA"/>
</dbReference>
<dbReference type="InterPro" id="IPR046348">
    <property type="entry name" value="SIS_dom_sf"/>
</dbReference>
<dbReference type="GO" id="GO:0097367">
    <property type="term" value="F:carbohydrate derivative binding"/>
    <property type="evidence" value="ECO:0007669"/>
    <property type="project" value="InterPro"/>
</dbReference>
<dbReference type="Pfam" id="PF13580">
    <property type="entry name" value="SIS_2"/>
    <property type="match status" value="1"/>
</dbReference>
<dbReference type="Proteomes" id="UP000177052">
    <property type="component" value="Unassembled WGS sequence"/>
</dbReference>
<sequence>MNQIEQFFKDSNGSFAGFSRKYAEYICELIKSVEIEAVEKLVDLLIKTREHDSIVFIIGNGGSAATASHFAEDLALCAGAGPEKPLRALSLSDSAPYITALGNDEGYENVFLGQLRNLYKPDDILIVFTASGNSPNVLKAIEYVNAKGGETFGFLGFDGGKAKQQCTQSITIETPKGYYGPVESMHLLLIHVVSNYLFFRLSGKIKKL</sequence>
<comment type="caution">
    <text evidence="2">The sequence shown here is derived from an EMBL/GenBank/DDBJ whole genome shotgun (WGS) entry which is preliminary data.</text>
</comment>
<proteinExistence type="predicted"/>
<dbReference type="InterPro" id="IPR035461">
    <property type="entry name" value="GmhA/DiaA"/>
</dbReference>
<dbReference type="InterPro" id="IPR050099">
    <property type="entry name" value="SIS_GmhA/DiaA_subfam"/>
</dbReference>
<dbReference type="GO" id="GO:1901135">
    <property type="term" value="P:carbohydrate derivative metabolic process"/>
    <property type="evidence" value="ECO:0007669"/>
    <property type="project" value="InterPro"/>
</dbReference>
<dbReference type="SUPFAM" id="SSF53697">
    <property type="entry name" value="SIS domain"/>
    <property type="match status" value="1"/>
</dbReference>
<organism evidence="2 3">
    <name type="scientific">Candidatus Nomurabacteria bacterium RIFCSPHIGHO2_12_FULL_37_29</name>
    <dbReference type="NCBI Taxonomy" id="1801759"/>
    <lineage>
        <taxon>Bacteria</taxon>
        <taxon>Candidatus Nomuraibacteriota</taxon>
    </lineage>
</organism>
<protein>
    <recommendedName>
        <fullName evidence="1">SIS domain-containing protein</fullName>
    </recommendedName>
</protein>
<dbReference type="PANTHER" id="PTHR30390">
    <property type="entry name" value="SEDOHEPTULOSE 7-PHOSPHATE ISOMERASE / DNAA INITIATOR-ASSOCIATING FACTOR FOR REPLICATION INITIATION"/>
    <property type="match status" value="1"/>
</dbReference>
<dbReference type="PANTHER" id="PTHR30390:SF8">
    <property type="entry name" value="SUGAR ISOMERASE (SIS)"/>
    <property type="match status" value="1"/>
</dbReference>
<feature type="domain" description="SIS" evidence="1">
    <location>
        <begin position="41"/>
        <end position="207"/>
    </location>
</feature>
<evidence type="ECO:0000313" key="3">
    <source>
        <dbReference type="Proteomes" id="UP000177052"/>
    </source>
</evidence>
<dbReference type="AlphaFoldDB" id="A0A1F6WAP6"/>
<evidence type="ECO:0000259" key="1">
    <source>
        <dbReference type="PROSITE" id="PS51464"/>
    </source>
</evidence>
<dbReference type="Gene3D" id="3.40.50.10490">
    <property type="entry name" value="Glucose-6-phosphate isomerase like protein, domain 1"/>
    <property type="match status" value="1"/>
</dbReference>
<evidence type="ECO:0000313" key="2">
    <source>
        <dbReference type="EMBL" id="OGI78954.1"/>
    </source>
</evidence>
<dbReference type="CDD" id="cd05006">
    <property type="entry name" value="SIS_GmhA"/>
    <property type="match status" value="1"/>
</dbReference>
<dbReference type="PROSITE" id="PS51464">
    <property type="entry name" value="SIS"/>
    <property type="match status" value="1"/>
</dbReference>
<gene>
    <name evidence="2" type="ORF">A3F19_02840</name>
</gene>
<dbReference type="InterPro" id="IPR001347">
    <property type="entry name" value="SIS_dom"/>
</dbReference>
<accession>A0A1F6WAP6</accession>
<name>A0A1F6WAP6_9BACT</name>